<keyword evidence="3" id="KW-1185">Reference proteome</keyword>
<dbReference type="OrthoDB" id="3639251at2759"/>
<dbReference type="EMBL" id="ML769385">
    <property type="protein sequence ID" value="KAE9410307.1"/>
    <property type="molecule type" value="Genomic_DNA"/>
</dbReference>
<evidence type="ECO:0000313" key="3">
    <source>
        <dbReference type="Proteomes" id="UP000799118"/>
    </source>
</evidence>
<keyword evidence="1" id="KW-0812">Transmembrane</keyword>
<sequence>MSSKWVSFYVQDAENRCRFMQSDSSKASPNLRRLWYKPAELDGECIQVCLRLGLLLLQRLINYQSNLNGTAGFIIDGIITLPIAFYGFWLFPDVPVKSSISAKRGSALAVIVETSQKSFDSMEIYGDVCDKRETESFGSNNLIGQWLEAIGGYSVEQTDYYPPGVTAFGISMLNTSLRDLD</sequence>
<accession>A0A6A4INH8</accession>
<keyword evidence="1" id="KW-1133">Transmembrane helix</keyword>
<gene>
    <name evidence="2" type="ORF">BT96DRAFT_983861</name>
</gene>
<keyword evidence="1" id="KW-0472">Membrane</keyword>
<dbReference type="AlphaFoldDB" id="A0A6A4INH8"/>
<evidence type="ECO:0000256" key="1">
    <source>
        <dbReference type="SAM" id="Phobius"/>
    </source>
</evidence>
<organism evidence="2 3">
    <name type="scientific">Gymnopus androsaceus JB14</name>
    <dbReference type="NCBI Taxonomy" id="1447944"/>
    <lineage>
        <taxon>Eukaryota</taxon>
        <taxon>Fungi</taxon>
        <taxon>Dikarya</taxon>
        <taxon>Basidiomycota</taxon>
        <taxon>Agaricomycotina</taxon>
        <taxon>Agaricomycetes</taxon>
        <taxon>Agaricomycetidae</taxon>
        <taxon>Agaricales</taxon>
        <taxon>Marasmiineae</taxon>
        <taxon>Omphalotaceae</taxon>
        <taxon>Gymnopus</taxon>
    </lineage>
</organism>
<proteinExistence type="predicted"/>
<feature type="transmembrane region" description="Helical" evidence="1">
    <location>
        <begin position="70"/>
        <end position="91"/>
    </location>
</feature>
<dbReference type="Proteomes" id="UP000799118">
    <property type="component" value="Unassembled WGS sequence"/>
</dbReference>
<evidence type="ECO:0000313" key="2">
    <source>
        <dbReference type="EMBL" id="KAE9410307.1"/>
    </source>
</evidence>
<name>A0A6A4INH8_9AGAR</name>
<protein>
    <submittedName>
        <fullName evidence="2">Uncharacterized protein</fullName>
    </submittedName>
</protein>
<reference evidence="2" key="1">
    <citation type="journal article" date="2019" name="Environ. Microbiol.">
        <title>Fungal ecological strategies reflected in gene transcription - a case study of two litter decomposers.</title>
        <authorList>
            <person name="Barbi F."/>
            <person name="Kohler A."/>
            <person name="Barry K."/>
            <person name="Baskaran P."/>
            <person name="Daum C."/>
            <person name="Fauchery L."/>
            <person name="Ihrmark K."/>
            <person name="Kuo A."/>
            <person name="LaButti K."/>
            <person name="Lipzen A."/>
            <person name="Morin E."/>
            <person name="Grigoriev I.V."/>
            <person name="Henrissat B."/>
            <person name="Lindahl B."/>
            <person name="Martin F."/>
        </authorList>
    </citation>
    <scope>NUCLEOTIDE SEQUENCE</scope>
    <source>
        <strain evidence="2">JB14</strain>
    </source>
</reference>